<dbReference type="Proteomes" id="UP000317422">
    <property type="component" value="Unassembled WGS sequence"/>
</dbReference>
<sequence>MFEYEFTFVLDGITLDDEDTVRALTDELDPVLFSVHGTVHMTVAGEGPDATAAALATAERARRLAPGLRLLRLDRDIVGVADIAERTGRSRQNVNQWVNGTRHGETPFPAPEGTAGRHPVWLWSEVNDWLRRYGIDDGENRPTRAEMADIDYLLRHGSRTARLHVDLGGVHNGEDIARQLKQHASTTPQFVEFLLRHPEVRDAQGKHILVVSRPDEAVTDLFQRLERYDRPVVLVTVRDRIHARVLAPGVGADADPVPLEPEATVGDWLGLIRLYPGHAFAVDSGDDALGAAPGDSSLQLTTA</sequence>
<name>A0A543NMZ9_9ACTN</name>
<proteinExistence type="predicted"/>
<protein>
    <submittedName>
        <fullName evidence="1">Uncharacterized protein</fullName>
    </submittedName>
</protein>
<reference evidence="1 2" key="1">
    <citation type="submission" date="2019-06" db="EMBL/GenBank/DDBJ databases">
        <title>Sequencing the genomes of 1000 actinobacteria strains.</title>
        <authorList>
            <person name="Klenk H.-P."/>
        </authorList>
    </citation>
    <scope>NUCLEOTIDE SEQUENCE [LARGE SCALE GENOMIC DNA]</scope>
    <source>
        <strain evidence="1 2">DSM 45015</strain>
    </source>
</reference>
<keyword evidence="2" id="KW-1185">Reference proteome</keyword>
<gene>
    <name evidence="1" type="ORF">FHX37_3213</name>
</gene>
<dbReference type="OrthoDB" id="3727407at2"/>
<evidence type="ECO:0000313" key="1">
    <source>
        <dbReference type="EMBL" id="TQN33209.1"/>
    </source>
</evidence>
<comment type="caution">
    <text evidence="1">The sequence shown here is derived from an EMBL/GenBank/DDBJ whole genome shotgun (WGS) entry which is preliminary data.</text>
</comment>
<dbReference type="EMBL" id="VFQC01000001">
    <property type="protein sequence ID" value="TQN33209.1"/>
    <property type="molecule type" value="Genomic_DNA"/>
</dbReference>
<accession>A0A543NMZ9</accession>
<evidence type="ECO:0000313" key="2">
    <source>
        <dbReference type="Proteomes" id="UP000317422"/>
    </source>
</evidence>
<dbReference type="AlphaFoldDB" id="A0A543NMZ9"/>
<organism evidence="1 2">
    <name type="scientific">Haloactinospora alba</name>
    <dbReference type="NCBI Taxonomy" id="405555"/>
    <lineage>
        <taxon>Bacteria</taxon>
        <taxon>Bacillati</taxon>
        <taxon>Actinomycetota</taxon>
        <taxon>Actinomycetes</taxon>
        <taxon>Streptosporangiales</taxon>
        <taxon>Nocardiopsidaceae</taxon>
        <taxon>Haloactinospora</taxon>
    </lineage>
</organism>
<dbReference type="RefSeq" id="WP_141924605.1">
    <property type="nucleotide sequence ID" value="NZ_VFQC01000001.1"/>
</dbReference>